<keyword evidence="2" id="KW-1185">Reference proteome</keyword>
<gene>
    <name evidence="1" type="ORF">BN8_00539</name>
</gene>
<dbReference type="eggNOG" id="ENOG5031A5V">
    <property type="taxonomic scope" value="Bacteria"/>
</dbReference>
<dbReference type="Proteomes" id="UP000009309">
    <property type="component" value="Unassembled WGS sequence"/>
</dbReference>
<protein>
    <submittedName>
        <fullName evidence="1">Uncharacterized protein</fullName>
    </submittedName>
</protein>
<comment type="caution">
    <text evidence="1">The sequence shown here is derived from an EMBL/GenBank/DDBJ whole genome shotgun (WGS) entry which is preliminary data.</text>
</comment>
<accession>I2GCH6</accession>
<sequence>MINDKLPTTTYELQQTMANERFASSSFKDPLNRDIIEFNDKGVTFRVRKLIGGTDNFVFYSDISGVEIDNGLFFSTIRVIPRARPEIVIKNFTRGDARRVKELILQNVPNNRPDAFDTPRGGYPGR</sequence>
<organism evidence="1 2">
    <name type="scientific">Fibrisoma limi BUZ 3</name>
    <dbReference type="NCBI Taxonomy" id="1185876"/>
    <lineage>
        <taxon>Bacteria</taxon>
        <taxon>Pseudomonadati</taxon>
        <taxon>Bacteroidota</taxon>
        <taxon>Cytophagia</taxon>
        <taxon>Cytophagales</taxon>
        <taxon>Spirosomataceae</taxon>
        <taxon>Fibrisoma</taxon>
    </lineage>
</organism>
<proteinExistence type="predicted"/>
<name>I2GCH6_9BACT</name>
<dbReference type="EMBL" id="CAIT01000004">
    <property type="protein sequence ID" value="CCH51600.1"/>
    <property type="molecule type" value="Genomic_DNA"/>
</dbReference>
<dbReference type="AlphaFoldDB" id="I2GCH6"/>
<dbReference type="STRING" id="1185876.BN8_00539"/>
<evidence type="ECO:0000313" key="1">
    <source>
        <dbReference type="EMBL" id="CCH51600.1"/>
    </source>
</evidence>
<reference evidence="1 2" key="1">
    <citation type="journal article" date="2012" name="J. Bacteriol.">
        <title>Genome Sequence of the Filamentous Bacterium Fibrisoma limi BUZ 3T.</title>
        <authorList>
            <person name="Filippini M."/>
            <person name="Qi W."/>
            <person name="Jaenicke S."/>
            <person name="Goesmann A."/>
            <person name="Smits T.H."/>
            <person name="Bagheri H.C."/>
        </authorList>
    </citation>
    <scope>NUCLEOTIDE SEQUENCE [LARGE SCALE GENOMIC DNA]</scope>
    <source>
        <strain evidence="2">BUZ 3T</strain>
    </source>
</reference>
<evidence type="ECO:0000313" key="2">
    <source>
        <dbReference type="Proteomes" id="UP000009309"/>
    </source>
</evidence>